<proteinExistence type="predicted"/>
<evidence type="ECO:0000313" key="5">
    <source>
        <dbReference type="Proteomes" id="UP000443070"/>
    </source>
</evidence>
<dbReference type="Gene3D" id="3.10.129.10">
    <property type="entry name" value="Hotdog Thioesterase"/>
    <property type="match status" value="1"/>
</dbReference>
<dbReference type="InterPro" id="IPR029069">
    <property type="entry name" value="HotDog_dom_sf"/>
</dbReference>
<dbReference type="EMBL" id="WNBM01000006">
    <property type="protein sequence ID" value="MTT76360.1"/>
    <property type="molecule type" value="Genomic_DNA"/>
</dbReference>
<sequence>MVEAEKIKAKVSEIYSHNNFMQECGIYIVDMSCGSATVAVKVDPKRHANLNGMAHGGLVATLADNATGIAGATIGKRVVTSTIATDFIKGAPVGTTISATSRITHADDRLVTINIEVRDLDNDTLVAKATAAMIVVDTFAGIPEKW</sequence>
<gene>
    <name evidence="3" type="ORF">GMD11_08795</name>
    <name evidence="4" type="ORF">GMD18_08450</name>
</gene>
<dbReference type="InterPro" id="IPR003736">
    <property type="entry name" value="PAAI_dom"/>
</dbReference>
<dbReference type="PANTHER" id="PTHR42856:SF1">
    <property type="entry name" value="ACYL-COENZYME A THIOESTERASE PAAI"/>
    <property type="match status" value="1"/>
</dbReference>
<accession>A0A3G9GT11</accession>
<keyword evidence="5" id="KW-1185">Reference proteome</keyword>
<dbReference type="CDD" id="cd03443">
    <property type="entry name" value="PaaI_thioesterase"/>
    <property type="match status" value="1"/>
</dbReference>
<evidence type="ECO:0000313" key="6">
    <source>
        <dbReference type="Proteomes" id="UP000484547"/>
    </source>
</evidence>
<dbReference type="InterPro" id="IPR006683">
    <property type="entry name" value="Thioestr_dom"/>
</dbReference>
<evidence type="ECO:0000259" key="2">
    <source>
        <dbReference type="Pfam" id="PF03061"/>
    </source>
</evidence>
<feature type="domain" description="Thioesterase" evidence="2">
    <location>
        <begin position="51"/>
        <end position="124"/>
    </location>
</feature>
<dbReference type="RefSeq" id="WP_125669099.1">
    <property type="nucleotide sequence ID" value="NZ_AP019004.1"/>
</dbReference>
<protein>
    <submittedName>
        <fullName evidence="3">Hotdog fold thioesterase</fullName>
    </submittedName>
</protein>
<dbReference type="EMBL" id="WNBW01000006">
    <property type="protein sequence ID" value="MTU04424.1"/>
    <property type="molecule type" value="Genomic_DNA"/>
</dbReference>
<dbReference type="OrthoDB" id="328435at2"/>
<evidence type="ECO:0000313" key="3">
    <source>
        <dbReference type="EMBL" id="MTT76360.1"/>
    </source>
</evidence>
<dbReference type="InterPro" id="IPR052723">
    <property type="entry name" value="Acyl-CoA_thioesterase_PaaI"/>
</dbReference>
<reference evidence="5 6" key="1">
    <citation type="journal article" date="2019" name="Nat. Med.">
        <title>A library of human gut bacterial isolates paired with longitudinal multiomics data enables mechanistic microbiome research.</title>
        <authorList>
            <person name="Poyet M."/>
            <person name="Groussin M."/>
            <person name="Gibbons S.M."/>
            <person name="Avila-Pacheco J."/>
            <person name="Jiang X."/>
            <person name="Kearney S.M."/>
            <person name="Perrotta A.R."/>
            <person name="Berdy B."/>
            <person name="Zhao S."/>
            <person name="Lieberman T.D."/>
            <person name="Swanson P.K."/>
            <person name="Smith M."/>
            <person name="Roesemann S."/>
            <person name="Alexander J.E."/>
            <person name="Rich S.A."/>
            <person name="Livny J."/>
            <person name="Vlamakis H."/>
            <person name="Clish C."/>
            <person name="Bullock K."/>
            <person name="Deik A."/>
            <person name="Scott J."/>
            <person name="Pierce K.A."/>
            <person name="Xavier R.J."/>
            <person name="Alm E.J."/>
        </authorList>
    </citation>
    <scope>NUCLEOTIDE SEQUENCE [LARGE SCALE GENOMIC DNA]</scope>
    <source>
        <strain evidence="3 6">BIOML-A13</strain>
        <strain evidence="4 5">BIOML-A3</strain>
    </source>
</reference>
<organism evidence="3 6">
    <name type="scientific">Phascolarctobacterium faecium</name>
    <dbReference type="NCBI Taxonomy" id="33025"/>
    <lineage>
        <taxon>Bacteria</taxon>
        <taxon>Bacillati</taxon>
        <taxon>Bacillota</taxon>
        <taxon>Negativicutes</taxon>
        <taxon>Acidaminococcales</taxon>
        <taxon>Acidaminococcaceae</taxon>
        <taxon>Phascolarctobacterium</taxon>
    </lineage>
</organism>
<dbReference type="GO" id="GO:0016289">
    <property type="term" value="F:acyl-CoA hydrolase activity"/>
    <property type="evidence" value="ECO:0007669"/>
    <property type="project" value="TreeGrafter"/>
</dbReference>
<name>A0A3G9GT11_9FIRM</name>
<dbReference type="Pfam" id="PF03061">
    <property type="entry name" value="4HBT"/>
    <property type="match status" value="1"/>
</dbReference>
<comment type="caution">
    <text evidence="3">The sequence shown here is derived from an EMBL/GenBank/DDBJ whole genome shotgun (WGS) entry which is preliminary data.</text>
</comment>
<evidence type="ECO:0000313" key="4">
    <source>
        <dbReference type="EMBL" id="MTU04424.1"/>
    </source>
</evidence>
<dbReference type="GeneID" id="49406438"/>
<dbReference type="Proteomes" id="UP000443070">
    <property type="component" value="Unassembled WGS sequence"/>
</dbReference>
<dbReference type="SUPFAM" id="SSF54637">
    <property type="entry name" value="Thioesterase/thiol ester dehydrase-isomerase"/>
    <property type="match status" value="1"/>
</dbReference>
<dbReference type="PANTHER" id="PTHR42856">
    <property type="entry name" value="ACYL-COENZYME A THIOESTERASE PAAI"/>
    <property type="match status" value="1"/>
</dbReference>
<dbReference type="NCBIfam" id="TIGR00369">
    <property type="entry name" value="unchar_dom_1"/>
    <property type="match status" value="1"/>
</dbReference>
<keyword evidence="1" id="KW-0378">Hydrolase</keyword>
<dbReference type="Proteomes" id="UP000484547">
    <property type="component" value="Unassembled WGS sequence"/>
</dbReference>
<dbReference type="AlphaFoldDB" id="A0A3G9GT11"/>
<evidence type="ECO:0000256" key="1">
    <source>
        <dbReference type="ARBA" id="ARBA00022801"/>
    </source>
</evidence>